<name>A0A915C5Q8_PARUN</name>
<organism evidence="1 2">
    <name type="scientific">Parascaris univalens</name>
    <name type="common">Nematode worm</name>
    <dbReference type="NCBI Taxonomy" id="6257"/>
    <lineage>
        <taxon>Eukaryota</taxon>
        <taxon>Metazoa</taxon>
        <taxon>Ecdysozoa</taxon>
        <taxon>Nematoda</taxon>
        <taxon>Chromadorea</taxon>
        <taxon>Rhabditida</taxon>
        <taxon>Spirurina</taxon>
        <taxon>Ascaridomorpha</taxon>
        <taxon>Ascaridoidea</taxon>
        <taxon>Ascarididae</taxon>
        <taxon>Parascaris</taxon>
    </lineage>
</organism>
<protein>
    <submittedName>
        <fullName evidence="2">Galectin</fullName>
    </submittedName>
</protein>
<proteinExistence type="predicted"/>
<keyword evidence="1" id="KW-1185">Reference proteome</keyword>
<evidence type="ECO:0000313" key="2">
    <source>
        <dbReference type="WBParaSite" id="PgR092_g025_t05"/>
    </source>
</evidence>
<dbReference type="WBParaSite" id="PgR092_g025_t05">
    <property type="protein sequence ID" value="PgR092_g025_t05"/>
    <property type="gene ID" value="PgR092_g025"/>
</dbReference>
<reference evidence="2" key="1">
    <citation type="submission" date="2022-11" db="UniProtKB">
        <authorList>
            <consortium name="WormBaseParasite"/>
        </authorList>
    </citation>
    <scope>IDENTIFICATION</scope>
</reference>
<dbReference type="AlphaFoldDB" id="A0A915C5Q8"/>
<sequence length="88" mass="9828">MAEEFFVTIERDKGTIRKYSLACGVYDVFKASGQWPSPTNEFYTFVGITSSLSCRKLANACSIGFANGCSRIYVVKVFFYQDAPVSLE</sequence>
<accession>A0A915C5Q8</accession>
<dbReference type="Proteomes" id="UP000887569">
    <property type="component" value="Unplaced"/>
</dbReference>
<evidence type="ECO:0000313" key="1">
    <source>
        <dbReference type="Proteomes" id="UP000887569"/>
    </source>
</evidence>